<evidence type="ECO:0000256" key="1">
    <source>
        <dbReference type="SAM" id="Coils"/>
    </source>
</evidence>
<dbReference type="Proteomes" id="UP000000740">
    <property type="component" value="Chromosome 1"/>
</dbReference>
<feature type="region of interest" description="Disordered" evidence="2">
    <location>
        <begin position="293"/>
        <end position="321"/>
    </location>
</feature>
<protein>
    <submittedName>
        <fullName evidence="3">Uncharacterized protein</fullName>
    </submittedName>
</protein>
<dbReference type="KEGG" id="hla:Hlac_0769"/>
<feature type="region of interest" description="Disordered" evidence="2">
    <location>
        <begin position="43"/>
        <end position="63"/>
    </location>
</feature>
<dbReference type="HOGENOM" id="CLU_730767_0_0_2"/>
<dbReference type="GeneID" id="7400244"/>
<evidence type="ECO:0000256" key="2">
    <source>
        <dbReference type="SAM" id="MobiDB-lite"/>
    </source>
</evidence>
<keyword evidence="1" id="KW-0175">Coiled coil</keyword>
<dbReference type="AlphaFoldDB" id="B9LUL2"/>
<reference evidence="3 4" key="1">
    <citation type="journal article" date="2016" name="Stand. Genomic Sci.">
        <title>Complete genome sequence of the Antarctic Halorubrum lacusprofundi type strain ACAM 34.</title>
        <authorList>
            <person name="Anderson I.J."/>
            <person name="DasSarma P."/>
            <person name="Lucas S."/>
            <person name="Copeland A."/>
            <person name="Lapidus A."/>
            <person name="Del Rio T.G."/>
            <person name="Tice H."/>
            <person name="Dalin E."/>
            <person name="Bruce D.C."/>
            <person name="Goodwin L."/>
            <person name="Pitluck S."/>
            <person name="Sims D."/>
            <person name="Brettin T.S."/>
            <person name="Detter J.C."/>
            <person name="Han C.S."/>
            <person name="Larimer F."/>
            <person name="Hauser L."/>
            <person name="Land M."/>
            <person name="Ivanova N."/>
            <person name="Richardson P."/>
            <person name="Cavicchioli R."/>
            <person name="DasSarma S."/>
            <person name="Woese C.R."/>
            <person name="Kyrpides N.C."/>
        </authorList>
    </citation>
    <scope>NUCLEOTIDE SEQUENCE [LARGE SCALE GENOMIC DNA]</scope>
    <source>
        <strain evidence="4">ATCC 49239 / DSM 5036 / JCM 8891 / ACAM 34</strain>
    </source>
</reference>
<accession>B9LUL2</accession>
<dbReference type="EMBL" id="CP001365">
    <property type="protein sequence ID" value="ACM56369.1"/>
    <property type="molecule type" value="Genomic_DNA"/>
</dbReference>
<keyword evidence="4" id="KW-1185">Reference proteome</keyword>
<feature type="coiled-coil region" evidence="1">
    <location>
        <begin position="348"/>
        <end position="375"/>
    </location>
</feature>
<dbReference type="eggNOG" id="arCOG13023">
    <property type="taxonomic scope" value="Archaea"/>
</dbReference>
<evidence type="ECO:0000313" key="3">
    <source>
        <dbReference type="EMBL" id="ACM56369.1"/>
    </source>
</evidence>
<sequence length="378" mass="39163">MSDFGTLAELDLVVSDESLRNVQKQIESELGAVEIGVTDGGAMSAQAGGSGGAGASRRGRQSFQMERTRTDLLEEAVIYLEEIEDKVGGGDGGGAGGVFTELLGVAGETAGDAAIETGGTVADAITDVLTGTAATALGNTISSAITNSTVTVEDTTLTVKRPGWLDELTGRNIEFTPTVKPTFEAPDLDLGPDINLGVPDTVAVNRDPLPVQRDPLPVDRDPLPVQRDPLPVDREPLPVEAVGPITVDVQAHGAGSASTESNSDSSGGIQLGGDNGITVGNGGIQVGGDRGITIGRNPGDPTGTQSNGSQTSSAAGREVTVTHSPTYRVDVDPRRLDSFADRIVSKIEDGVQRDLDKLEDTVEELQRDLTALERDITQ</sequence>
<feature type="region of interest" description="Disordered" evidence="2">
    <location>
        <begin position="251"/>
        <end position="274"/>
    </location>
</feature>
<evidence type="ECO:0000313" key="4">
    <source>
        <dbReference type="Proteomes" id="UP000000740"/>
    </source>
</evidence>
<gene>
    <name evidence="3" type="ordered locus">Hlac_0769</name>
</gene>
<name>B9LUL2_HALLT</name>
<feature type="compositionally biased region" description="Low complexity" evidence="2">
    <location>
        <begin position="302"/>
        <end position="316"/>
    </location>
</feature>
<feature type="compositionally biased region" description="Polar residues" evidence="2">
    <location>
        <begin position="256"/>
        <end position="268"/>
    </location>
</feature>
<dbReference type="RefSeq" id="WP_012659999.1">
    <property type="nucleotide sequence ID" value="NC_012029.1"/>
</dbReference>
<organism evidence="3 4">
    <name type="scientific">Halorubrum lacusprofundi (strain ATCC 49239 / DSM 5036 / JCM 8891 / ACAM 34)</name>
    <dbReference type="NCBI Taxonomy" id="416348"/>
    <lineage>
        <taxon>Archaea</taxon>
        <taxon>Methanobacteriati</taxon>
        <taxon>Methanobacteriota</taxon>
        <taxon>Stenosarchaea group</taxon>
        <taxon>Halobacteria</taxon>
        <taxon>Halobacteriales</taxon>
        <taxon>Haloferacaceae</taxon>
        <taxon>Halorubrum</taxon>
    </lineage>
</organism>
<proteinExistence type="predicted"/>
<feature type="region of interest" description="Disordered" evidence="2">
    <location>
        <begin position="205"/>
        <end position="236"/>
    </location>
</feature>